<feature type="region of interest" description="Disordered" evidence="9">
    <location>
        <begin position="1"/>
        <end position="62"/>
    </location>
</feature>
<accession>A0AB40BKF8</accession>
<dbReference type="FunFam" id="3.10.300.10:FF:000001">
    <property type="entry name" value="Putative 3-methyladenine DNA glycosylase"/>
    <property type="match status" value="1"/>
</dbReference>
<dbReference type="Gene3D" id="3.10.300.10">
    <property type="entry name" value="Methylpurine-DNA glycosylase (MPG)"/>
    <property type="match status" value="1"/>
</dbReference>
<evidence type="ECO:0000256" key="5">
    <source>
        <dbReference type="ARBA" id="ARBA00022763"/>
    </source>
</evidence>
<evidence type="ECO:0000256" key="9">
    <source>
        <dbReference type="SAM" id="MobiDB-lite"/>
    </source>
</evidence>
<keyword evidence="6" id="KW-0378">Hydrolase</keyword>
<comment type="catalytic activity">
    <reaction evidence="1">
        <text>Hydrolysis of alkylated DNA, releasing 3-methyladenine, 3-methylguanine, 7-methylguanine and 7-methyladenine.</text>
        <dbReference type="EC" id="3.2.2.21"/>
    </reaction>
</comment>
<dbReference type="GO" id="GO:0003905">
    <property type="term" value="F:alkylbase DNA N-glycosylase activity"/>
    <property type="evidence" value="ECO:0007669"/>
    <property type="project" value="UniProtKB-EC"/>
</dbReference>
<reference evidence="11" key="1">
    <citation type="submission" date="2025-08" db="UniProtKB">
        <authorList>
            <consortium name="RefSeq"/>
        </authorList>
    </citation>
    <scope>IDENTIFICATION</scope>
</reference>
<evidence type="ECO:0000256" key="7">
    <source>
        <dbReference type="ARBA" id="ARBA00023204"/>
    </source>
</evidence>
<dbReference type="HAMAP" id="MF_00527">
    <property type="entry name" value="3MGH"/>
    <property type="match status" value="1"/>
</dbReference>
<keyword evidence="5" id="KW-0227">DNA damage</keyword>
<dbReference type="NCBIfam" id="NF002003">
    <property type="entry name" value="PRK00802.1-3"/>
    <property type="match status" value="1"/>
</dbReference>
<dbReference type="InterPro" id="IPR036995">
    <property type="entry name" value="MPG_sf"/>
</dbReference>
<dbReference type="RefSeq" id="XP_039127096.1">
    <property type="nucleotide sequence ID" value="XM_039271162.1"/>
</dbReference>
<dbReference type="Proteomes" id="UP001515500">
    <property type="component" value="Chromosome 6"/>
</dbReference>
<evidence type="ECO:0000256" key="2">
    <source>
        <dbReference type="ARBA" id="ARBA00002421"/>
    </source>
</evidence>
<evidence type="ECO:0000313" key="11">
    <source>
        <dbReference type="RefSeq" id="XP_039127096.1"/>
    </source>
</evidence>
<keyword evidence="7" id="KW-0234">DNA repair</keyword>
<sequence length="266" mass="28549">MAAALGSHVAPPLRPSPMKTSSIAPPSFKRTPKKKTTTTTNKKKQSSRAVDHHSTPLLITPVPTNPSPAPILPPEFFLVDALDLAPRLLGKLLRRDEVVLRITEVEAYRPNDTACHGRFGLTARTAPVFGAGGHAYVYLCYGLHMMLNIVADEEGVGAAVLIRSCSPVNGLKTIQERRGQNTVKPVLLTGPGKVGQALGLTTAWSHHPLYTPGGLEVLDGPEPENILVGPRVGIEYASPEHVSAPWRFAIAGSPWISSPRNTLRPP</sequence>
<name>A0AB40BKF8_DIOCR</name>
<dbReference type="GeneID" id="120263296"/>
<dbReference type="PANTHER" id="PTHR10429">
    <property type="entry name" value="DNA-3-METHYLADENINE GLYCOSYLASE"/>
    <property type="match status" value="1"/>
</dbReference>
<dbReference type="InterPro" id="IPR011034">
    <property type="entry name" value="Formyl_transferase-like_C_sf"/>
</dbReference>
<evidence type="ECO:0000256" key="4">
    <source>
        <dbReference type="ARBA" id="ARBA00012000"/>
    </source>
</evidence>
<evidence type="ECO:0000256" key="8">
    <source>
        <dbReference type="ARBA" id="ARBA00033426"/>
    </source>
</evidence>
<dbReference type="InterPro" id="IPR003180">
    <property type="entry name" value="MPG"/>
</dbReference>
<protein>
    <recommendedName>
        <fullName evidence="4">DNA-3-methyladenine glycosylase II</fullName>
        <ecNumber evidence="4">3.2.2.21</ecNumber>
    </recommendedName>
    <alternativeName>
        <fullName evidence="8">3-methyladenine DNA glycosidase</fullName>
    </alternativeName>
</protein>
<gene>
    <name evidence="11" type="primary">LOC120263296</name>
</gene>
<dbReference type="NCBIfam" id="TIGR00567">
    <property type="entry name" value="3mg"/>
    <property type="match status" value="1"/>
</dbReference>
<evidence type="ECO:0000313" key="10">
    <source>
        <dbReference type="Proteomes" id="UP001515500"/>
    </source>
</evidence>
<comment type="similarity">
    <text evidence="3">Belongs to the DNA glycosylase MPG family.</text>
</comment>
<dbReference type="Pfam" id="PF02245">
    <property type="entry name" value="Pur_DNA_glyco"/>
    <property type="match status" value="1"/>
</dbReference>
<dbReference type="EC" id="3.2.2.21" evidence="4"/>
<keyword evidence="10" id="KW-1185">Reference proteome</keyword>
<dbReference type="PANTHER" id="PTHR10429:SF0">
    <property type="entry name" value="DNA-3-METHYLADENINE GLYCOSYLASE"/>
    <property type="match status" value="1"/>
</dbReference>
<evidence type="ECO:0000256" key="3">
    <source>
        <dbReference type="ARBA" id="ARBA00009232"/>
    </source>
</evidence>
<dbReference type="SUPFAM" id="SSF50486">
    <property type="entry name" value="FMT C-terminal domain-like"/>
    <property type="match status" value="1"/>
</dbReference>
<feature type="compositionally biased region" description="Basic residues" evidence="9">
    <location>
        <begin position="30"/>
        <end position="46"/>
    </location>
</feature>
<dbReference type="GO" id="GO:0006284">
    <property type="term" value="P:base-excision repair"/>
    <property type="evidence" value="ECO:0007669"/>
    <property type="project" value="InterPro"/>
</dbReference>
<dbReference type="CDD" id="cd00540">
    <property type="entry name" value="AAG"/>
    <property type="match status" value="1"/>
</dbReference>
<comment type="function">
    <text evidence="2">Hydrolysis of the deoxyribose N-glycosidic bond to excise 3-methyladenine, and 7-methylguanine from the damaged DNA polymer formed by alkylation lesions.</text>
</comment>
<dbReference type="GO" id="GO:0003677">
    <property type="term" value="F:DNA binding"/>
    <property type="evidence" value="ECO:0007669"/>
    <property type="project" value="InterPro"/>
</dbReference>
<dbReference type="AlphaFoldDB" id="A0AB40BKF8"/>
<proteinExistence type="inferred from homology"/>
<organism evidence="10 11">
    <name type="scientific">Dioscorea cayennensis subsp. rotundata</name>
    <name type="common">White Guinea yam</name>
    <name type="synonym">Dioscorea rotundata</name>
    <dbReference type="NCBI Taxonomy" id="55577"/>
    <lineage>
        <taxon>Eukaryota</taxon>
        <taxon>Viridiplantae</taxon>
        <taxon>Streptophyta</taxon>
        <taxon>Embryophyta</taxon>
        <taxon>Tracheophyta</taxon>
        <taxon>Spermatophyta</taxon>
        <taxon>Magnoliopsida</taxon>
        <taxon>Liliopsida</taxon>
        <taxon>Dioscoreales</taxon>
        <taxon>Dioscoreaceae</taxon>
        <taxon>Dioscorea</taxon>
    </lineage>
</organism>
<evidence type="ECO:0000256" key="1">
    <source>
        <dbReference type="ARBA" id="ARBA00000086"/>
    </source>
</evidence>
<evidence type="ECO:0000256" key="6">
    <source>
        <dbReference type="ARBA" id="ARBA00022801"/>
    </source>
</evidence>